<dbReference type="RefSeq" id="WP_142741687.1">
    <property type="nucleotide sequence ID" value="NZ_CP038228.1"/>
</dbReference>
<dbReference type="Proteomes" id="UP000319349">
    <property type="component" value="Chromosome"/>
</dbReference>
<evidence type="ECO:0000313" key="2">
    <source>
        <dbReference type="EMBL" id="QDI02395.1"/>
    </source>
</evidence>
<keyword evidence="3" id="KW-1185">Reference proteome</keyword>
<sequence>MLARLSLDEDDTDPGRCLAYLALTARGAGIELGASLQAALEQQSQNPEVAFTLPVLIRVIRRAPRRLLLILDDLYDRAHASRPAPPRRRRRPCAAGKSRWSG</sequence>
<evidence type="ECO:0000313" key="3">
    <source>
        <dbReference type="Proteomes" id="UP000319349"/>
    </source>
</evidence>
<gene>
    <name evidence="2" type="ORF">E4A48_00605</name>
</gene>
<evidence type="ECO:0000256" key="1">
    <source>
        <dbReference type="SAM" id="MobiDB-lite"/>
    </source>
</evidence>
<organism evidence="2 3">
    <name type="scientific">Xanthomonas cerealis pv. cerealis</name>
    <dbReference type="NCBI Taxonomy" id="152263"/>
    <lineage>
        <taxon>Bacteria</taxon>
        <taxon>Pseudomonadati</taxon>
        <taxon>Pseudomonadota</taxon>
        <taxon>Gammaproteobacteria</taxon>
        <taxon>Lysobacterales</taxon>
        <taxon>Lysobacteraceae</taxon>
        <taxon>Xanthomonas</taxon>
        <taxon>Xanthomonas translucens group</taxon>
        <taxon>Xanthomonas cerealis</taxon>
    </lineage>
</organism>
<protein>
    <submittedName>
        <fullName evidence="2">Uncharacterized protein</fullName>
    </submittedName>
</protein>
<accession>A0A514E8V1</accession>
<reference evidence="2 3" key="1">
    <citation type="submission" date="2019-03" db="EMBL/GenBank/DDBJ databases">
        <title>Tal1 in Xanthomonas translucens pv. cerealis Contributes to Virulence in Bacterial Leaf Streak of Wheat.</title>
        <authorList>
            <person name="Shah S.M.A."/>
            <person name="Haq F."/>
            <person name="Ma W."/>
            <person name="Xu X."/>
            <person name="Wang S."/>
            <person name="Xu Z."/>
            <person name="Zou L."/>
            <person name="Zhu B."/>
            <person name="Chen G."/>
        </authorList>
    </citation>
    <scope>NUCLEOTIDE SEQUENCE [LARGE SCALE GENOMIC DNA]</scope>
    <source>
        <strain evidence="2 3">01</strain>
    </source>
</reference>
<dbReference type="AlphaFoldDB" id="A0A514E8V1"/>
<dbReference type="EMBL" id="CP038228">
    <property type="protein sequence ID" value="QDI02395.1"/>
    <property type="molecule type" value="Genomic_DNA"/>
</dbReference>
<feature type="region of interest" description="Disordered" evidence="1">
    <location>
        <begin position="80"/>
        <end position="102"/>
    </location>
</feature>
<name>A0A514E8V1_9XANT</name>
<proteinExistence type="predicted"/>